<protein>
    <submittedName>
        <fullName evidence="2">Uncharacterized protein</fullName>
    </submittedName>
</protein>
<gene>
    <name evidence="2" type="ORF">GCM10009030_32310</name>
</gene>
<keyword evidence="1" id="KW-0175">Coiled coil</keyword>
<evidence type="ECO:0000256" key="1">
    <source>
        <dbReference type="SAM" id="Coils"/>
    </source>
</evidence>
<name>A0A830GPR7_9EURY</name>
<keyword evidence="3" id="KW-1185">Reference proteome</keyword>
<dbReference type="RefSeq" id="WP_189000386.1">
    <property type="nucleotide sequence ID" value="NZ_BMOU01000005.1"/>
</dbReference>
<evidence type="ECO:0000313" key="2">
    <source>
        <dbReference type="EMBL" id="GGO00050.1"/>
    </source>
</evidence>
<dbReference type="Pfam" id="PF23432">
    <property type="entry name" value="DUF7118"/>
    <property type="match status" value="1"/>
</dbReference>
<reference evidence="2" key="1">
    <citation type="journal article" date="2014" name="Int. J. Syst. Evol. Microbiol.">
        <title>Complete genome sequence of Corynebacterium casei LMG S-19264T (=DSM 44701T), isolated from a smear-ripened cheese.</title>
        <authorList>
            <consortium name="US DOE Joint Genome Institute (JGI-PGF)"/>
            <person name="Walter F."/>
            <person name="Albersmeier A."/>
            <person name="Kalinowski J."/>
            <person name="Ruckert C."/>
        </authorList>
    </citation>
    <scope>NUCLEOTIDE SEQUENCE</scope>
    <source>
        <strain evidence="2">JCM 17820</strain>
    </source>
</reference>
<reference evidence="2" key="2">
    <citation type="submission" date="2020-09" db="EMBL/GenBank/DDBJ databases">
        <authorList>
            <person name="Sun Q."/>
            <person name="Ohkuma M."/>
        </authorList>
    </citation>
    <scope>NUCLEOTIDE SEQUENCE</scope>
    <source>
        <strain evidence="2">JCM 17820</strain>
    </source>
</reference>
<dbReference type="EMBL" id="BMOU01000005">
    <property type="protein sequence ID" value="GGO00050.1"/>
    <property type="molecule type" value="Genomic_DNA"/>
</dbReference>
<proteinExistence type="predicted"/>
<evidence type="ECO:0000313" key="3">
    <source>
        <dbReference type="Proteomes" id="UP000605784"/>
    </source>
</evidence>
<dbReference type="Proteomes" id="UP000605784">
    <property type="component" value="Unassembled WGS sequence"/>
</dbReference>
<sequence length="370" mass="41939">MTDAAAALRTAAEERDRARERVEAVGEERLRACQRAYRELRDLLDRYEDTATGSGDFKAFTEFQGAVATLTDGLDEDLPERETFEAIDESLQKRRLTESDFESARSRLDPVADLVGRLDEWAQAREDYADARRAARKRLDEIDARIDELDRLQRLGDADLDAPVDDLRAPIDAYDASAREAFSEFRDEAPAREVLSAVERAEAFPLVDFQSPPEELLAYVRDHEAGTEPIPKLLEYADYSASKLDHYVDDTAALRRTVATRRTYLRNLDAEPLTVGWPPPPGDHLPWLVREYRSVLAGFADDSVIACLRDVRALADREDYETLRESALAREELSTDERERLEDGAVDRELDSLRAERDAIESALDEYGPL</sequence>
<dbReference type="AlphaFoldDB" id="A0A830GPR7"/>
<organism evidence="2 3">
    <name type="scientific">Haloarcula pellucida</name>
    <dbReference type="NCBI Taxonomy" id="1427151"/>
    <lineage>
        <taxon>Archaea</taxon>
        <taxon>Methanobacteriati</taxon>
        <taxon>Methanobacteriota</taxon>
        <taxon>Stenosarchaea group</taxon>
        <taxon>Halobacteria</taxon>
        <taxon>Halobacteriales</taxon>
        <taxon>Haloarculaceae</taxon>
        <taxon>Haloarcula</taxon>
    </lineage>
</organism>
<accession>A0A830GPR7</accession>
<feature type="coiled-coil region" evidence="1">
    <location>
        <begin position="1"/>
        <end position="50"/>
    </location>
</feature>
<comment type="caution">
    <text evidence="2">The sequence shown here is derived from an EMBL/GenBank/DDBJ whole genome shotgun (WGS) entry which is preliminary data.</text>
</comment>
<dbReference type="InterPro" id="IPR055542">
    <property type="entry name" value="DUF7118"/>
</dbReference>
<feature type="coiled-coil region" evidence="1">
    <location>
        <begin position="125"/>
        <end position="152"/>
    </location>
</feature>